<evidence type="ECO:0000313" key="2">
    <source>
        <dbReference type="EMBL" id="GET35857.1"/>
    </source>
</evidence>
<keyword evidence="3" id="KW-1185">Reference proteome</keyword>
<dbReference type="PANTHER" id="PTHR42773:SF3">
    <property type="entry name" value="SLR0630 PROTEIN"/>
    <property type="match status" value="1"/>
</dbReference>
<evidence type="ECO:0000313" key="3">
    <source>
        <dbReference type="Proteomes" id="UP001050975"/>
    </source>
</evidence>
<evidence type="ECO:0000259" key="1">
    <source>
        <dbReference type="SMART" id="SM00849"/>
    </source>
</evidence>
<dbReference type="PANTHER" id="PTHR42773">
    <property type="entry name" value="METALLO-BETA-LACTAMASE-RELATED"/>
    <property type="match status" value="1"/>
</dbReference>
<dbReference type="SMART" id="SM00849">
    <property type="entry name" value="Lactamase_B"/>
    <property type="match status" value="1"/>
</dbReference>
<organism evidence="2 3">
    <name type="scientific">Microseira wollei NIES-4236</name>
    <dbReference type="NCBI Taxonomy" id="2530354"/>
    <lineage>
        <taxon>Bacteria</taxon>
        <taxon>Bacillati</taxon>
        <taxon>Cyanobacteriota</taxon>
        <taxon>Cyanophyceae</taxon>
        <taxon>Oscillatoriophycideae</taxon>
        <taxon>Aerosakkonematales</taxon>
        <taxon>Aerosakkonemataceae</taxon>
        <taxon>Microseira</taxon>
    </lineage>
</organism>
<dbReference type="EMBL" id="BLAY01000005">
    <property type="protein sequence ID" value="GET35857.1"/>
    <property type="molecule type" value="Genomic_DNA"/>
</dbReference>
<protein>
    <submittedName>
        <fullName evidence="2">Beta-lactamase-like protein</fullName>
    </submittedName>
</protein>
<gene>
    <name evidence="2" type="ORF">MiSe_06050</name>
</gene>
<dbReference type="AlphaFoldDB" id="A0AAV3X6L9"/>
<name>A0AAV3X6L9_9CYAN</name>
<proteinExistence type="predicted"/>
<sequence>MPKPARAVFDNIFAFPPNRETLGATAYFIVKNDVNILLDCPAPDEENQLFLQERGGVRWLFITHRGGIGKHVKEIQQTFGCEILIQEQEAYLLPGLTVTTFQKEFTLSPTSQVIWTPGHSPGSSCLYDGESGGVLFTGRHLLPNRQGNPVPLRTSKTFHWRRQINSVNMLREVFSSETLQYICPGANTGFLRGKGAIAKAYDKLAQLNLDALLQAKPGL</sequence>
<dbReference type="SUPFAM" id="SSF56281">
    <property type="entry name" value="Metallo-hydrolase/oxidoreductase"/>
    <property type="match status" value="1"/>
</dbReference>
<dbReference type="Pfam" id="PF00753">
    <property type="entry name" value="Lactamase_B"/>
    <property type="match status" value="1"/>
</dbReference>
<comment type="caution">
    <text evidence="2">The sequence shown here is derived from an EMBL/GenBank/DDBJ whole genome shotgun (WGS) entry which is preliminary data.</text>
</comment>
<dbReference type="RefSeq" id="WP_226574630.1">
    <property type="nucleotide sequence ID" value="NZ_BLAY01000005.1"/>
</dbReference>
<reference evidence="2" key="1">
    <citation type="submission" date="2019-10" db="EMBL/GenBank/DDBJ databases">
        <title>Draft genome sequece of Microseira wollei NIES-4236.</title>
        <authorList>
            <person name="Yamaguchi H."/>
            <person name="Suzuki S."/>
            <person name="Kawachi M."/>
        </authorList>
    </citation>
    <scope>NUCLEOTIDE SEQUENCE</scope>
    <source>
        <strain evidence="2">NIES-4236</strain>
    </source>
</reference>
<dbReference type="InterPro" id="IPR001279">
    <property type="entry name" value="Metallo-B-lactamas"/>
</dbReference>
<accession>A0AAV3X6L9</accession>
<dbReference type="InterPro" id="IPR036866">
    <property type="entry name" value="RibonucZ/Hydroxyglut_hydro"/>
</dbReference>
<dbReference type="Gene3D" id="3.60.15.10">
    <property type="entry name" value="Ribonuclease Z/Hydroxyacylglutathione hydrolase-like"/>
    <property type="match status" value="1"/>
</dbReference>
<dbReference type="Proteomes" id="UP001050975">
    <property type="component" value="Unassembled WGS sequence"/>
</dbReference>
<feature type="domain" description="Metallo-beta-lactamase" evidence="1">
    <location>
        <begin position="23"/>
        <end position="177"/>
    </location>
</feature>